<dbReference type="Pfam" id="PF00188">
    <property type="entry name" value="CAP"/>
    <property type="match status" value="1"/>
</dbReference>
<dbReference type="RefSeq" id="WP_242665471.1">
    <property type="nucleotide sequence ID" value="NZ_FWFY01000001.1"/>
</dbReference>
<dbReference type="SUPFAM" id="SSF55797">
    <property type="entry name" value="PR-1-like"/>
    <property type="match status" value="1"/>
</dbReference>
<proteinExistence type="predicted"/>
<name>A0A1X6Y6Y1_9RHOB</name>
<gene>
    <name evidence="3" type="ORF">CLV79_103331</name>
    <name evidence="4" type="ORF">LOS8367_00067</name>
</gene>
<dbReference type="InterPro" id="IPR014044">
    <property type="entry name" value="CAP_dom"/>
</dbReference>
<accession>A0A1X6Y6Y1</accession>
<dbReference type="EMBL" id="PYGB01000003">
    <property type="protein sequence ID" value="PSK87280.1"/>
    <property type="molecule type" value="Genomic_DNA"/>
</dbReference>
<evidence type="ECO:0000256" key="1">
    <source>
        <dbReference type="SAM" id="SignalP"/>
    </source>
</evidence>
<dbReference type="Proteomes" id="UP000240624">
    <property type="component" value="Unassembled WGS sequence"/>
</dbReference>
<evidence type="ECO:0000313" key="3">
    <source>
        <dbReference type="EMBL" id="PSK87280.1"/>
    </source>
</evidence>
<protein>
    <submittedName>
        <fullName evidence="4">Cysteine-rich secretory protein family protein</fullName>
    </submittedName>
    <submittedName>
        <fullName evidence="3">Uncharacterized protein YkwD</fullName>
    </submittedName>
</protein>
<evidence type="ECO:0000259" key="2">
    <source>
        <dbReference type="Pfam" id="PF00188"/>
    </source>
</evidence>
<reference evidence="3 6" key="2">
    <citation type="submission" date="2018-03" db="EMBL/GenBank/DDBJ databases">
        <title>Genomic Encyclopedia of Archaeal and Bacterial Type Strains, Phase II (KMG-II): from individual species to whole genera.</title>
        <authorList>
            <person name="Goeker M."/>
        </authorList>
    </citation>
    <scope>NUCLEOTIDE SEQUENCE [LARGE SCALE GENOMIC DNA]</scope>
    <source>
        <strain evidence="3 6">DSM 29956</strain>
    </source>
</reference>
<feature type="domain" description="SCP" evidence="2">
    <location>
        <begin position="54"/>
        <end position="164"/>
    </location>
</feature>
<organism evidence="4 5">
    <name type="scientific">Limimaricola soesokkakensis</name>
    <dbReference type="NCBI Taxonomy" id="1343159"/>
    <lineage>
        <taxon>Bacteria</taxon>
        <taxon>Pseudomonadati</taxon>
        <taxon>Pseudomonadota</taxon>
        <taxon>Alphaproteobacteria</taxon>
        <taxon>Rhodobacterales</taxon>
        <taxon>Paracoccaceae</taxon>
        <taxon>Limimaricola</taxon>
    </lineage>
</organism>
<reference evidence="4 5" key="1">
    <citation type="submission" date="2017-03" db="EMBL/GenBank/DDBJ databases">
        <authorList>
            <person name="Afonso C.L."/>
            <person name="Miller P.J."/>
            <person name="Scott M.A."/>
            <person name="Spackman E."/>
            <person name="Goraichik I."/>
            <person name="Dimitrov K.M."/>
            <person name="Suarez D.L."/>
            <person name="Swayne D.E."/>
        </authorList>
    </citation>
    <scope>NUCLEOTIDE SEQUENCE [LARGE SCALE GENOMIC DNA]</scope>
    <source>
        <strain evidence="4 5">CECT 8367</strain>
    </source>
</reference>
<evidence type="ECO:0000313" key="5">
    <source>
        <dbReference type="Proteomes" id="UP000193495"/>
    </source>
</evidence>
<sequence length="170" mass="17781">MKRYILAAALAALPTLGFAPEITGFSASTASAASSGCALPAEVNAKATRIASGLNAFRASQGLGRVTHDRDLSKAAQVQACDLARTGQFGHRGSDGSDHRVRLERTGYCAGVSAENLAWGYPRASQIITGWQGSPGHRQVMELDRAREFGVGIAQGAKGPVWVLVMAQPC</sequence>
<dbReference type="PANTHER" id="PTHR31157">
    <property type="entry name" value="SCP DOMAIN-CONTAINING PROTEIN"/>
    <property type="match status" value="1"/>
</dbReference>
<dbReference type="PANTHER" id="PTHR31157:SF1">
    <property type="entry name" value="SCP DOMAIN-CONTAINING PROTEIN"/>
    <property type="match status" value="1"/>
</dbReference>
<dbReference type="CDD" id="cd05379">
    <property type="entry name" value="CAP_bacterial"/>
    <property type="match status" value="1"/>
</dbReference>
<evidence type="ECO:0000313" key="6">
    <source>
        <dbReference type="Proteomes" id="UP000240624"/>
    </source>
</evidence>
<dbReference type="Proteomes" id="UP000193495">
    <property type="component" value="Unassembled WGS sequence"/>
</dbReference>
<dbReference type="AlphaFoldDB" id="A0A1X6Y6Y1"/>
<evidence type="ECO:0000313" key="4">
    <source>
        <dbReference type="EMBL" id="SLN12695.1"/>
    </source>
</evidence>
<feature type="signal peptide" evidence="1">
    <location>
        <begin position="1"/>
        <end position="19"/>
    </location>
</feature>
<feature type="chain" id="PRO_5044568069" evidence="1">
    <location>
        <begin position="20"/>
        <end position="170"/>
    </location>
</feature>
<dbReference type="EMBL" id="FWFY01000001">
    <property type="protein sequence ID" value="SLN12695.1"/>
    <property type="molecule type" value="Genomic_DNA"/>
</dbReference>
<keyword evidence="6" id="KW-1185">Reference proteome</keyword>
<keyword evidence="1" id="KW-0732">Signal</keyword>
<dbReference type="Gene3D" id="3.40.33.10">
    <property type="entry name" value="CAP"/>
    <property type="match status" value="1"/>
</dbReference>
<dbReference type="InterPro" id="IPR035940">
    <property type="entry name" value="CAP_sf"/>
</dbReference>